<dbReference type="AlphaFoldDB" id="A0A8D8AHF8"/>
<sequence length="118" mass="12711">MATATTGSGTIMATMGMVGRGSRSFAILTATGETTTRTGTTTTGTRMGFATVAVGVMDFLTSRIIIISAITLALAMVITTTDRRRRRRQQFVGEGGDVPVPEQPERQLRQLREEQTLD</sequence>
<keyword evidence="2" id="KW-0472">Membrane</keyword>
<feature type="region of interest" description="Disordered" evidence="1">
    <location>
        <begin position="91"/>
        <end position="118"/>
    </location>
</feature>
<feature type="compositionally biased region" description="Basic and acidic residues" evidence="1">
    <location>
        <begin position="103"/>
        <end position="118"/>
    </location>
</feature>
<feature type="transmembrane region" description="Helical" evidence="2">
    <location>
        <begin position="60"/>
        <end position="79"/>
    </location>
</feature>
<reference evidence="3" key="1">
    <citation type="submission" date="2021-05" db="EMBL/GenBank/DDBJ databases">
        <authorList>
            <person name="Alioto T."/>
            <person name="Alioto T."/>
            <person name="Gomez Garrido J."/>
        </authorList>
    </citation>
    <scope>NUCLEOTIDE SEQUENCE</scope>
</reference>
<dbReference type="EMBL" id="HBUE01161708">
    <property type="protein sequence ID" value="CAG6510493.1"/>
    <property type="molecule type" value="Transcribed_RNA"/>
</dbReference>
<accession>A0A8D8AHF8</accession>
<organism evidence="3">
    <name type="scientific">Culex pipiens</name>
    <name type="common">House mosquito</name>
    <dbReference type="NCBI Taxonomy" id="7175"/>
    <lineage>
        <taxon>Eukaryota</taxon>
        <taxon>Metazoa</taxon>
        <taxon>Ecdysozoa</taxon>
        <taxon>Arthropoda</taxon>
        <taxon>Hexapoda</taxon>
        <taxon>Insecta</taxon>
        <taxon>Pterygota</taxon>
        <taxon>Neoptera</taxon>
        <taxon>Endopterygota</taxon>
        <taxon>Diptera</taxon>
        <taxon>Nematocera</taxon>
        <taxon>Culicoidea</taxon>
        <taxon>Culicidae</taxon>
        <taxon>Culicinae</taxon>
        <taxon>Culicini</taxon>
        <taxon>Culex</taxon>
        <taxon>Culex</taxon>
    </lineage>
</organism>
<keyword evidence="2" id="KW-0812">Transmembrane</keyword>
<proteinExistence type="predicted"/>
<protein>
    <submittedName>
        <fullName evidence="3">(northern house mosquito) hypothetical protein</fullName>
    </submittedName>
</protein>
<name>A0A8D8AHF8_CULPI</name>
<dbReference type="EMBL" id="HBUE01266902">
    <property type="protein sequence ID" value="CAG6561897.1"/>
    <property type="molecule type" value="Transcribed_RNA"/>
</dbReference>
<evidence type="ECO:0000256" key="1">
    <source>
        <dbReference type="SAM" id="MobiDB-lite"/>
    </source>
</evidence>
<evidence type="ECO:0000313" key="3">
    <source>
        <dbReference type="EMBL" id="CAG6457261.1"/>
    </source>
</evidence>
<dbReference type="EMBL" id="HBUE01032500">
    <property type="protein sequence ID" value="CAG6457261.1"/>
    <property type="molecule type" value="Transcribed_RNA"/>
</dbReference>
<evidence type="ECO:0000256" key="2">
    <source>
        <dbReference type="SAM" id="Phobius"/>
    </source>
</evidence>
<keyword evidence="2" id="KW-1133">Transmembrane helix</keyword>